<organism evidence="8 9">
    <name type="scientific">Cohnella silvisoli</name>
    <dbReference type="NCBI Taxonomy" id="2873699"/>
    <lineage>
        <taxon>Bacteria</taxon>
        <taxon>Bacillati</taxon>
        <taxon>Bacillota</taxon>
        <taxon>Bacilli</taxon>
        <taxon>Bacillales</taxon>
        <taxon>Paenibacillaceae</taxon>
        <taxon>Cohnella</taxon>
    </lineage>
</organism>
<proteinExistence type="predicted"/>
<keyword evidence="4" id="KW-0564">Palmitate</keyword>
<keyword evidence="3" id="KW-0472">Membrane</keyword>
<feature type="region of interest" description="Disordered" evidence="6">
    <location>
        <begin position="26"/>
        <end position="49"/>
    </location>
</feature>
<protein>
    <submittedName>
        <fullName evidence="8">Extracellular solute-binding protein</fullName>
    </submittedName>
</protein>
<evidence type="ECO:0000256" key="3">
    <source>
        <dbReference type="ARBA" id="ARBA00023136"/>
    </source>
</evidence>
<reference evidence="8 9" key="1">
    <citation type="journal article" date="2023" name="Genome Announc.">
        <title>Pan-Genome Analyses of the Genus Cohnella and Proposal of the Novel Species Cohnella silvisoli sp. nov., Isolated from Forest Soil.</title>
        <authorList>
            <person name="Wang C."/>
            <person name="Mao L."/>
            <person name="Bao G."/>
            <person name="Zhu H."/>
        </authorList>
    </citation>
    <scope>NUCLEOTIDE SEQUENCE [LARGE SCALE GENOMIC DNA]</scope>
    <source>
        <strain evidence="8 9">NL03-T5-1</strain>
    </source>
</reference>
<evidence type="ECO:0000256" key="4">
    <source>
        <dbReference type="ARBA" id="ARBA00023139"/>
    </source>
</evidence>
<comment type="caution">
    <text evidence="8">The sequence shown here is derived from an EMBL/GenBank/DDBJ whole genome shotgun (WGS) entry which is preliminary data.</text>
</comment>
<dbReference type="PROSITE" id="PS51257">
    <property type="entry name" value="PROKAR_LIPOPROTEIN"/>
    <property type="match status" value="1"/>
</dbReference>
<keyword evidence="1" id="KW-1003">Cell membrane</keyword>
<dbReference type="PANTHER" id="PTHR43649:SF33">
    <property type="entry name" value="POLYGALACTURONAN_RHAMNOGALACTURONAN-BINDING PROTEIN YTCQ"/>
    <property type="match status" value="1"/>
</dbReference>
<evidence type="ECO:0000313" key="9">
    <source>
        <dbReference type="Proteomes" id="UP001493487"/>
    </source>
</evidence>
<feature type="signal peptide" evidence="7">
    <location>
        <begin position="1"/>
        <end position="28"/>
    </location>
</feature>
<evidence type="ECO:0000256" key="1">
    <source>
        <dbReference type="ARBA" id="ARBA00022475"/>
    </source>
</evidence>
<dbReference type="EMBL" id="JASKHM010000029">
    <property type="protein sequence ID" value="MEQ4487105.1"/>
    <property type="molecule type" value="Genomic_DNA"/>
</dbReference>
<evidence type="ECO:0000256" key="5">
    <source>
        <dbReference type="ARBA" id="ARBA00023288"/>
    </source>
</evidence>
<keyword evidence="2 7" id="KW-0732">Signal</keyword>
<evidence type="ECO:0000313" key="8">
    <source>
        <dbReference type="EMBL" id="MEQ4487105.1"/>
    </source>
</evidence>
<dbReference type="InterPro" id="IPR006059">
    <property type="entry name" value="SBP"/>
</dbReference>
<dbReference type="SUPFAM" id="SSF53850">
    <property type="entry name" value="Periplasmic binding protein-like II"/>
    <property type="match status" value="1"/>
</dbReference>
<evidence type="ECO:0000256" key="7">
    <source>
        <dbReference type="SAM" id="SignalP"/>
    </source>
</evidence>
<dbReference type="RefSeq" id="WP_232190164.1">
    <property type="nucleotide sequence ID" value="NZ_JAIOAP010000028.1"/>
</dbReference>
<keyword evidence="9" id="KW-1185">Reference proteome</keyword>
<dbReference type="Proteomes" id="UP001493487">
    <property type="component" value="Unassembled WGS sequence"/>
</dbReference>
<feature type="chain" id="PRO_5046828662" evidence="7">
    <location>
        <begin position="29"/>
        <end position="534"/>
    </location>
</feature>
<keyword evidence="5" id="KW-0449">Lipoprotein</keyword>
<name>A0ABV1L4F1_9BACL</name>
<accession>A0ABV1L4F1</accession>
<sequence length="534" mass="60193">MRVRKIVFMSLILVLVAAIIASCSKNNGGDSTNEPTNGQTESASGEPRMDVTFTTHNIDKVKPDAYALKYMQDKFNVNIHMVTSNGGDYREKLMLSVASGDIPDYMGNLPISDFYKLVDQGVLAEIPEDLIKEHMPKYYQYLERSIGPEPLKAFAVDGKNYALPGPWSIGKNINVVGIRQDWLKNVGIEKTPETIDEFEDMLYKFTNNDPDQNGKKDTYGMTSRGKLEIWDIFAPIFGAYGVYPGIFTLDGSGKVVRGEVEPGAKTALEKLAKWYKDGVIDREFLLNDWEEVEKAIIAEKAGVAQCEWGCFIPGEAFWEGKYDAMKKNNPKVNWVTMPGPKGPNGDYGTFQTNPIGDAGMFFGKQLADDRAKMIKYMDMFEAYSFDLETYVNVNRGVKGKTYEMTADGDYAWIPPYDTEEKQTEFGLGGTYAFPGAFNDYDFQKPFMTPKKYLKVREAAESVGVGKVDLMGPMLTPVNNEYKDRLKTFTLKSFYDFIGGKRPVSEFDKFVEEWKAMGGQKVLDEAQQIYDQKLK</sequence>
<dbReference type="Pfam" id="PF13416">
    <property type="entry name" value="SBP_bac_8"/>
    <property type="match status" value="1"/>
</dbReference>
<evidence type="ECO:0000256" key="2">
    <source>
        <dbReference type="ARBA" id="ARBA00022729"/>
    </source>
</evidence>
<dbReference type="Gene3D" id="3.40.190.10">
    <property type="entry name" value="Periplasmic binding protein-like II"/>
    <property type="match status" value="2"/>
</dbReference>
<dbReference type="PANTHER" id="PTHR43649">
    <property type="entry name" value="ARABINOSE-BINDING PROTEIN-RELATED"/>
    <property type="match status" value="1"/>
</dbReference>
<dbReference type="InterPro" id="IPR050490">
    <property type="entry name" value="Bact_solute-bd_prot1"/>
</dbReference>
<gene>
    <name evidence="8" type="ORF">QJS35_32485</name>
</gene>
<evidence type="ECO:0000256" key="6">
    <source>
        <dbReference type="SAM" id="MobiDB-lite"/>
    </source>
</evidence>
<feature type="compositionally biased region" description="Polar residues" evidence="6">
    <location>
        <begin position="26"/>
        <end position="43"/>
    </location>
</feature>